<sequence>MGRGNWRRGEETARTWCGHMWSAELVDGVVVAADGLPEEVLACESALQSSDNVDEARKLVKKAVAPLGHVVAEPESTAHQPSTLRFASMREFVGSFKDRAAYTTVCTYSAGSAVACLDFHVARLQDSVRMLREDEIKCHPENQRDSDIPFPTQESLKDTFRAAAKLARLMHAKELAHGRQREAVIVVVIPVVGECFKHIFVRIQDCEPVIHPDAVAAGGSIDVELRLHPRRLAEAKDAKWVEERQYLERTRAAGAAETILYNAQGEVLEGTVTNVFVRYRGGIWRTAQHGILYGHVREKVLAVMCDSKLGLDVRLEPPSVNDVGEWECAFLTNATKICQAIARAHFPFDADFHTAKAESERDLVIVQLDAFHPEITRIRRAVIDAICQPSDLLLSE</sequence>
<dbReference type="Proteomes" id="UP000324585">
    <property type="component" value="Unassembled WGS sequence"/>
</dbReference>
<dbReference type="OMA" id="WEGCFLT"/>
<evidence type="ECO:0000313" key="2">
    <source>
        <dbReference type="Proteomes" id="UP000324585"/>
    </source>
</evidence>
<reference evidence="2" key="1">
    <citation type="journal article" date="2019" name="Nat. Commun.">
        <title>Expansion of phycobilisome linker gene families in mesophilic red algae.</title>
        <authorList>
            <person name="Lee J."/>
            <person name="Kim D."/>
            <person name="Bhattacharya D."/>
            <person name="Yoon H.S."/>
        </authorList>
    </citation>
    <scope>NUCLEOTIDE SEQUENCE [LARGE SCALE GENOMIC DNA]</scope>
    <source>
        <strain evidence="2">CCMP 1328</strain>
    </source>
</reference>
<dbReference type="EMBL" id="VRMN01000001">
    <property type="protein sequence ID" value="KAA8497705.1"/>
    <property type="molecule type" value="Genomic_DNA"/>
</dbReference>
<dbReference type="GO" id="GO:0003824">
    <property type="term" value="F:catalytic activity"/>
    <property type="evidence" value="ECO:0007669"/>
    <property type="project" value="InterPro"/>
</dbReference>
<dbReference type="PANTHER" id="PTHR47703:SF2">
    <property type="entry name" value="D-AMINOACID AMINOTRANSFERASE-LIKE PLP-DEPENDENT ENZYMES SUPERFAMILY PROTEIN"/>
    <property type="match status" value="1"/>
</dbReference>
<dbReference type="Pfam" id="PF01063">
    <property type="entry name" value="Aminotran_4"/>
    <property type="match status" value="1"/>
</dbReference>
<dbReference type="InterPro" id="IPR043132">
    <property type="entry name" value="BCAT-like_C"/>
</dbReference>
<dbReference type="OrthoDB" id="59470at2759"/>
<dbReference type="AlphaFoldDB" id="A0A5J4Z343"/>
<dbReference type="InterPro" id="IPR036038">
    <property type="entry name" value="Aminotransferase-like"/>
</dbReference>
<accession>A0A5J4Z343</accession>
<organism evidence="1 2">
    <name type="scientific">Porphyridium purpureum</name>
    <name type="common">Red alga</name>
    <name type="synonym">Porphyridium cruentum</name>
    <dbReference type="NCBI Taxonomy" id="35688"/>
    <lineage>
        <taxon>Eukaryota</taxon>
        <taxon>Rhodophyta</taxon>
        <taxon>Bangiophyceae</taxon>
        <taxon>Porphyridiales</taxon>
        <taxon>Porphyridiaceae</taxon>
        <taxon>Porphyridium</taxon>
    </lineage>
</organism>
<dbReference type="SUPFAM" id="SSF56752">
    <property type="entry name" value="D-aminoacid aminotransferase-like PLP-dependent enzymes"/>
    <property type="match status" value="1"/>
</dbReference>
<dbReference type="InterPro" id="IPR001544">
    <property type="entry name" value="Aminotrans_IV"/>
</dbReference>
<dbReference type="PANTHER" id="PTHR47703">
    <property type="entry name" value="D-AMINOACID AMINOTRANSFERASE-LIKE PLP-DEPENDENT ENZYMES SUPERFAMILY PROTEIN"/>
    <property type="match status" value="1"/>
</dbReference>
<protein>
    <submittedName>
        <fullName evidence="1">Uncharacterized protein</fullName>
    </submittedName>
</protein>
<name>A0A5J4Z343_PORPP</name>
<dbReference type="Gene3D" id="3.20.10.10">
    <property type="entry name" value="D-amino Acid Aminotransferase, subunit A, domain 2"/>
    <property type="match status" value="1"/>
</dbReference>
<evidence type="ECO:0000313" key="1">
    <source>
        <dbReference type="EMBL" id="KAA8497705.1"/>
    </source>
</evidence>
<comment type="caution">
    <text evidence="1">The sequence shown here is derived from an EMBL/GenBank/DDBJ whole genome shotgun (WGS) entry which is preliminary data.</text>
</comment>
<keyword evidence="2" id="KW-1185">Reference proteome</keyword>
<gene>
    <name evidence="1" type="ORF">FVE85_5290</name>
</gene>
<proteinExistence type="predicted"/>